<feature type="compositionally biased region" description="Basic residues" evidence="1">
    <location>
        <begin position="341"/>
        <end position="355"/>
    </location>
</feature>
<feature type="region of interest" description="Disordered" evidence="1">
    <location>
        <begin position="791"/>
        <end position="918"/>
    </location>
</feature>
<feature type="compositionally biased region" description="Basic and acidic residues" evidence="1">
    <location>
        <begin position="362"/>
        <end position="373"/>
    </location>
</feature>
<feature type="region of interest" description="Disordered" evidence="1">
    <location>
        <begin position="187"/>
        <end position="274"/>
    </location>
</feature>
<feature type="region of interest" description="Disordered" evidence="1">
    <location>
        <begin position="93"/>
        <end position="149"/>
    </location>
</feature>
<evidence type="ECO:0000313" key="2">
    <source>
        <dbReference type="EMBL" id="KAK1761267.1"/>
    </source>
</evidence>
<evidence type="ECO:0000256" key="1">
    <source>
        <dbReference type="SAM" id="MobiDB-lite"/>
    </source>
</evidence>
<feature type="compositionally biased region" description="Polar residues" evidence="1">
    <location>
        <begin position="754"/>
        <end position="777"/>
    </location>
</feature>
<feature type="compositionally biased region" description="Polar residues" evidence="1">
    <location>
        <begin position="616"/>
        <end position="627"/>
    </location>
</feature>
<evidence type="ECO:0000313" key="3">
    <source>
        <dbReference type="Proteomes" id="UP001239445"/>
    </source>
</evidence>
<organism evidence="2 3">
    <name type="scientific">Echria macrotheca</name>
    <dbReference type="NCBI Taxonomy" id="438768"/>
    <lineage>
        <taxon>Eukaryota</taxon>
        <taxon>Fungi</taxon>
        <taxon>Dikarya</taxon>
        <taxon>Ascomycota</taxon>
        <taxon>Pezizomycotina</taxon>
        <taxon>Sordariomycetes</taxon>
        <taxon>Sordariomycetidae</taxon>
        <taxon>Sordariales</taxon>
        <taxon>Schizotheciaceae</taxon>
        <taxon>Echria</taxon>
    </lineage>
</organism>
<accession>A0AAJ0BNQ0</accession>
<sequence length="1076" mass="115982">MIPGRYNGGSAAKSWLRRQRFANEPVYCEATVDNDDDIYCAGSDDDRYESPSHRRQAYETQARRFIEGKPMNLLSATLRGPFAKESGWVNPWRSSRTTTATNARLPKRKRCDDETNAQKKPRAVIPGKQPKPVSVTASNSCQLPSPQSAIPDHEYLGYESVLRVREWASAIPSTSHVIEDSFDGLSLRNPAEDATQKVLPRKGRPSDHSAPNASASAESEESSSSIDVSNLVVGPHTQKPAASLPSDTNAHDRHSSRTSQATPRQRERIRPSLTSVPALEVCDLSPLAVKLYETMSRTRSPTETPNATPHPVPLAEMVSAIKSARKNGDTSFQTCSDKSFRFRSKAPQIRHKTKSKSSLGKTRNDRTLGRAEDTEVNNGHGGLIPAPLEQASSASRASDKLSLGAFSFEKHSQQSILAELDRLPKKLLWPRTQTQNDYSASDPFCEPTPAAASVVVAPPSAPADTAQDREDSFRQKQQEDAMEIDTTAPAGCDLRGGSSPDEDAMDTTEVTGETSASIMDIDVASGQDETELSSETSTDPSSDSSESRGKSPWAGKEAKQEPSSPQHHPSAQDIAPEVFEGAVPDAPEAQSPWLPQVAEVQHPTDQNDTGVFADQATEQTDSSSGPQSPWLPNVAEVQYPTEQADPGVVADLAAQQPESPGPQSPWALDAEPGVAAPRVVTDTPTTTVKPAQLHVVASLMLETKNQQSPWARGDSQIAAVIQPRLFNPISSPAISPSLPTAPAAYFSSPKLPTDPNSDTNNTHNVPSTPDRYTSSLPTPDFTLSVKSFREFMTPSPAKRPPLRPTDSNGRLPSTQLLAEAAQSNPWTRLSGRPKRHRLDSCLSQTKSRKKPKVAKRVSWSLPDDDDGTLNSTTLSFSSSSSSPGTVAVFTDPPQRRSRSASSPPPPGLVDTSDLPPETEKFGKHFAIMAASQRRRARGMPEAHHSTRMTKRVVQLLPSESQQVCPSPPADAMARAFIEADGDVDGAGDPDELLQAACAESCPVDEEDEEEEEEEEEEGETQGGGVDDVTAVLENLDEFLETWDVDVELDKARRVTSGVVGGGGGTALDAEMGVGEV</sequence>
<keyword evidence="3" id="KW-1185">Reference proteome</keyword>
<gene>
    <name evidence="2" type="ORF">QBC47DRAFT_428605</name>
</gene>
<evidence type="ECO:0008006" key="4">
    <source>
        <dbReference type="Google" id="ProtNLM"/>
    </source>
</evidence>
<feature type="region of interest" description="Disordered" evidence="1">
    <location>
        <begin position="458"/>
        <end position="675"/>
    </location>
</feature>
<dbReference type="Proteomes" id="UP001239445">
    <property type="component" value="Unassembled WGS sequence"/>
</dbReference>
<proteinExistence type="predicted"/>
<dbReference type="EMBL" id="MU839827">
    <property type="protein sequence ID" value="KAK1761267.1"/>
    <property type="molecule type" value="Genomic_DNA"/>
</dbReference>
<feature type="compositionally biased region" description="Polar residues" evidence="1">
    <location>
        <begin position="805"/>
        <end position="827"/>
    </location>
</feature>
<feature type="region of interest" description="Disordered" evidence="1">
    <location>
        <begin position="1055"/>
        <end position="1076"/>
    </location>
</feature>
<feature type="compositionally biased region" description="Low complexity" evidence="1">
    <location>
        <begin position="213"/>
        <end position="225"/>
    </location>
</feature>
<feature type="region of interest" description="Disordered" evidence="1">
    <location>
        <begin position="328"/>
        <end position="387"/>
    </location>
</feature>
<feature type="compositionally biased region" description="Polar residues" evidence="1">
    <location>
        <begin position="508"/>
        <end position="517"/>
    </location>
</feature>
<dbReference type="AlphaFoldDB" id="A0AAJ0BNQ0"/>
<name>A0AAJ0BNQ0_9PEZI</name>
<feature type="region of interest" description="Disordered" evidence="1">
    <location>
        <begin position="745"/>
        <end position="779"/>
    </location>
</feature>
<comment type="caution">
    <text evidence="2">The sequence shown here is derived from an EMBL/GenBank/DDBJ whole genome shotgun (WGS) entry which is preliminary data.</text>
</comment>
<feature type="compositionally biased region" description="Low complexity" evidence="1">
    <location>
        <begin position="868"/>
        <end position="882"/>
    </location>
</feature>
<feature type="compositionally biased region" description="Low complexity" evidence="1">
    <location>
        <begin position="93"/>
        <end position="104"/>
    </location>
</feature>
<feature type="compositionally biased region" description="Basic residues" evidence="1">
    <location>
        <begin position="846"/>
        <end position="855"/>
    </location>
</feature>
<feature type="compositionally biased region" description="Basic and acidic residues" evidence="1">
    <location>
        <begin position="466"/>
        <end position="479"/>
    </location>
</feature>
<feature type="compositionally biased region" description="Acidic residues" evidence="1">
    <location>
        <begin position="1002"/>
        <end position="1019"/>
    </location>
</feature>
<reference evidence="2" key="1">
    <citation type="submission" date="2023-06" db="EMBL/GenBank/DDBJ databases">
        <title>Genome-scale phylogeny and comparative genomics of the fungal order Sordariales.</title>
        <authorList>
            <consortium name="Lawrence Berkeley National Laboratory"/>
            <person name="Hensen N."/>
            <person name="Bonometti L."/>
            <person name="Westerberg I."/>
            <person name="Brannstrom I.O."/>
            <person name="Guillou S."/>
            <person name="Cros-Aarteil S."/>
            <person name="Calhoun S."/>
            <person name="Haridas S."/>
            <person name="Kuo A."/>
            <person name="Mondo S."/>
            <person name="Pangilinan J."/>
            <person name="Riley R."/>
            <person name="Labutti K."/>
            <person name="Andreopoulos B."/>
            <person name="Lipzen A."/>
            <person name="Chen C."/>
            <person name="Yanf M."/>
            <person name="Daum C."/>
            <person name="Ng V."/>
            <person name="Clum A."/>
            <person name="Steindorff A."/>
            <person name="Ohm R."/>
            <person name="Martin F."/>
            <person name="Silar P."/>
            <person name="Natvig D."/>
            <person name="Lalanne C."/>
            <person name="Gautier V."/>
            <person name="Ament-Velasquez S.L."/>
            <person name="Kruys A."/>
            <person name="Hutchinson M.I."/>
            <person name="Powell A.J."/>
            <person name="Barry K."/>
            <person name="Miller A.N."/>
            <person name="Grigoriev I.V."/>
            <person name="Debuchy R."/>
            <person name="Gladieux P."/>
            <person name="Thoren M.H."/>
            <person name="Johannesson H."/>
        </authorList>
    </citation>
    <scope>NUCLEOTIDE SEQUENCE</scope>
    <source>
        <strain evidence="2">PSN4</strain>
    </source>
</reference>
<feature type="compositionally biased region" description="Polar residues" evidence="1">
    <location>
        <begin position="135"/>
        <end position="148"/>
    </location>
</feature>
<protein>
    <recommendedName>
        <fullName evidence="4">Protamine P1</fullName>
    </recommendedName>
</protein>
<feature type="compositionally biased region" description="Low complexity" evidence="1">
    <location>
        <begin position="533"/>
        <end position="544"/>
    </location>
</feature>
<feature type="region of interest" description="Disordered" evidence="1">
    <location>
        <begin position="1001"/>
        <end position="1028"/>
    </location>
</feature>